<dbReference type="Proteomes" id="UP000003688">
    <property type="component" value="Unassembled WGS sequence"/>
</dbReference>
<name>B9XSQ9_PEDPL</name>
<comment type="caution">
    <text evidence="1">The sequence shown here is derived from an EMBL/GenBank/DDBJ whole genome shotgun (WGS) entry which is preliminary data.</text>
</comment>
<reference evidence="1 2" key="1">
    <citation type="journal article" date="2011" name="J. Bacteriol.">
        <title>Genome sequence of 'Pedosphaera parvula' Ellin514, an aerobic Verrucomicrobial isolate from pasture soil.</title>
        <authorList>
            <person name="Kant R."/>
            <person name="van Passel M.W."/>
            <person name="Sangwan P."/>
            <person name="Palva A."/>
            <person name="Lucas S."/>
            <person name="Copeland A."/>
            <person name="Lapidus A."/>
            <person name="Glavina Del Rio T."/>
            <person name="Dalin E."/>
            <person name="Tice H."/>
            <person name="Bruce D."/>
            <person name="Goodwin L."/>
            <person name="Pitluck S."/>
            <person name="Chertkov O."/>
            <person name="Larimer F.W."/>
            <person name="Land M.L."/>
            <person name="Hauser L."/>
            <person name="Brettin T.S."/>
            <person name="Detter J.C."/>
            <person name="Han S."/>
            <person name="de Vos W.M."/>
            <person name="Janssen P.H."/>
            <person name="Smidt H."/>
        </authorList>
    </citation>
    <scope>NUCLEOTIDE SEQUENCE [LARGE SCALE GENOMIC DNA]</scope>
    <source>
        <strain evidence="1 2">Ellin514</strain>
    </source>
</reference>
<proteinExistence type="predicted"/>
<organism evidence="1 2">
    <name type="scientific">Pedosphaera parvula (strain Ellin514)</name>
    <dbReference type="NCBI Taxonomy" id="320771"/>
    <lineage>
        <taxon>Bacteria</taxon>
        <taxon>Pseudomonadati</taxon>
        <taxon>Verrucomicrobiota</taxon>
        <taxon>Pedosphaerae</taxon>
        <taxon>Pedosphaerales</taxon>
        <taxon>Pedosphaeraceae</taxon>
        <taxon>Pedosphaera</taxon>
    </lineage>
</organism>
<dbReference type="AlphaFoldDB" id="B9XSQ9"/>
<protein>
    <submittedName>
        <fullName evidence="1">Uncharacterized protein</fullName>
    </submittedName>
</protein>
<keyword evidence="2" id="KW-1185">Reference proteome</keyword>
<evidence type="ECO:0000313" key="2">
    <source>
        <dbReference type="Proteomes" id="UP000003688"/>
    </source>
</evidence>
<gene>
    <name evidence="1" type="ORF">Cflav_PD0151</name>
</gene>
<sequence>MSSLTCPQAKTNQVEIIKVVKLIFTAEKIPVNKSCSLKVILCTCHYV</sequence>
<dbReference type="EMBL" id="ABOX02000085">
    <property type="protein sequence ID" value="EEF57111.1"/>
    <property type="molecule type" value="Genomic_DNA"/>
</dbReference>
<evidence type="ECO:0000313" key="1">
    <source>
        <dbReference type="EMBL" id="EEF57111.1"/>
    </source>
</evidence>
<dbReference type="STRING" id="320771.Cflav_PD0151"/>
<accession>B9XSQ9</accession>